<keyword evidence="7" id="KW-0732">Signal</keyword>
<reference evidence="8 9" key="1">
    <citation type="submission" date="2024-11" db="EMBL/GenBank/DDBJ databases">
        <authorList>
            <person name="Heng Y.C."/>
            <person name="Lim A.C.H."/>
            <person name="Lee J.K.Y."/>
            <person name="Kittelmann S."/>
        </authorList>
    </citation>
    <scope>NUCLEOTIDE SEQUENCE [LARGE SCALE GENOMIC DNA]</scope>
    <source>
        <strain evidence="8 9">WILCCON 0202</strain>
    </source>
</reference>
<comment type="caution">
    <text evidence="8">The sequence shown here is derived from an EMBL/GenBank/DDBJ whole genome shotgun (WGS) entry which is preliminary data.</text>
</comment>
<feature type="transmembrane region" description="Helical" evidence="6">
    <location>
        <begin position="302"/>
        <end position="321"/>
    </location>
</feature>
<feature type="transmembrane region" description="Helical" evidence="6">
    <location>
        <begin position="237"/>
        <end position="256"/>
    </location>
</feature>
<proteinExistence type="inferred from homology"/>
<feature type="chain" id="PRO_5046167130" evidence="7">
    <location>
        <begin position="26"/>
        <end position="490"/>
    </location>
</feature>
<dbReference type="EMBL" id="JBJHZY010000001">
    <property type="protein sequence ID" value="MFL0266682.1"/>
    <property type="molecule type" value="Genomic_DNA"/>
</dbReference>
<evidence type="ECO:0000313" key="8">
    <source>
        <dbReference type="EMBL" id="MFL0266682.1"/>
    </source>
</evidence>
<keyword evidence="5 6" id="KW-0472">Membrane</keyword>
<feature type="transmembrane region" description="Helical" evidence="6">
    <location>
        <begin position="341"/>
        <end position="360"/>
    </location>
</feature>
<protein>
    <submittedName>
        <fullName evidence="8">FTR1 family protein</fullName>
    </submittedName>
</protein>
<dbReference type="RefSeq" id="WP_406763311.1">
    <property type="nucleotide sequence ID" value="NZ_JBJHZY010000001.1"/>
</dbReference>
<evidence type="ECO:0000256" key="6">
    <source>
        <dbReference type="SAM" id="Phobius"/>
    </source>
</evidence>
<evidence type="ECO:0000256" key="2">
    <source>
        <dbReference type="ARBA" id="ARBA00008333"/>
    </source>
</evidence>
<dbReference type="Pfam" id="PF03239">
    <property type="entry name" value="FTR1"/>
    <property type="match status" value="1"/>
</dbReference>
<feature type="transmembrane region" description="Helical" evidence="6">
    <location>
        <begin position="451"/>
        <end position="478"/>
    </location>
</feature>
<comment type="subcellular location">
    <subcellularLocation>
        <location evidence="1">Membrane</location>
        <topology evidence="1">Multi-pass membrane protein</topology>
    </subcellularLocation>
</comment>
<evidence type="ECO:0000256" key="4">
    <source>
        <dbReference type="ARBA" id="ARBA00022989"/>
    </source>
</evidence>
<evidence type="ECO:0000256" key="7">
    <source>
        <dbReference type="SAM" id="SignalP"/>
    </source>
</evidence>
<feature type="transmembrane region" description="Helical" evidence="6">
    <location>
        <begin position="411"/>
        <end position="431"/>
    </location>
</feature>
<evidence type="ECO:0000256" key="3">
    <source>
        <dbReference type="ARBA" id="ARBA00022692"/>
    </source>
</evidence>
<evidence type="ECO:0000256" key="5">
    <source>
        <dbReference type="ARBA" id="ARBA00023136"/>
    </source>
</evidence>
<dbReference type="Proteomes" id="UP001623661">
    <property type="component" value="Unassembled WGS sequence"/>
</dbReference>
<evidence type="ECO:0000313" key="9">
    <source>
        <dbReference type="Proteomes" id="UP001623661"/>
    </source>
</evidence>
<organism evidence="8 9">
    <name type="scientific">Candidatus Clostridium radicumherbarum</name>
    <dbReference type="NCBI Taxonomy" id="3381662"/>
    <lineage>
        <taxon>Bacteria</taxon>
        <taxon>Bacillati</taxon>
        <taxon>Bacillota</taxon>
        <taxon>Clostridia</taxon>
        <taxon>Eubacteriales</taxon>
        <taxon>Clostridiaceae</taxon>
        <taxon>Clostridium</taxon>
    </lineage>
</organism>
<gene>
    <name evidence="8" type="ORF">ACJDUH_01115</name>
</gene>
<name>A0ABW8TMP8_9CLOT</name>
<dbReference type="InterPro" id="IPR004923">
    <property type="entry name" value="FTR1/Fip1/EfeU"/>
</dbReference>
<feature type="transmembrane region" description="Helical" evidence="6">
    <location>
        <begin position="366"/>
        <end position="399"/>
    </location>
</feature>
<feature type="transmembrane region" description="Helical" evidence="6">
    <location>
        <begin position="268"/>
        <end position="290"/>
    </location>
</feature>
<keyword evidence="9" id="KW-1185">Reference proteome</keyword>
<keyword evidence="3 6" id="KW-0812">Transmembrane</keyword>
<feature type="signal peptide" evidence="7">
    <location>
        <begin position="1"/>
        <end position="25"/>
    </location>
</feature>
<dbReference type="PANTHER" id="PTHR31632">
    <property type="entry name" value="IRON TRANSPORTER FTH1"/>
    <property type="match status" value="1"/>
</dbReference>
<accession>A0ABW8TMP8</accession>
<dbReference type="PANTHER" id="PTHR31632:SF2">
    <property type="entry name" value="PLASMA MEMBRANE IRON PERMEASE"/>
    <property type="match status" value="1"/>
</dbReference>
<sequence length="490" mass="53693">MLKKIMHFLLFSLLSIFFLAAPVLASDINSSLKDANQVLDKVNNLVNSGDLAAAKENFASYSKDWINYEDTIKTQSKQAYGDIEGKMGMVQFLFSQEPVQKDKLLAALKDLEETNESFIQGKYNVSATEKNVNKTQVKDLVTILENAKKQIKDGHNEAALKSMQDFSSKWLDVEGVILTKSQKIYNDAEKDMVTSKAYLSVEPKQPDKALKVIERMIGYMSQVAGDNSYSILDVVTIILREGLEALLVVVALLGFLKKSGNEEKKGWIYGGVVIGLAVSCIIAVLVKVLFSSGTFGNNNFLISGWTGVFAAIMLIYVSYWLHSKSSVNEWQDYIHNQSTKALAAGSLFSLGFLSFLAVFREGTETVLFYIGMASSVGLPVLLGGIAIGAGILVLIAFLMLKAGLRIPMRPFFLISSILVFYLGLKFTGLGINSLQNAGIIPAASSDYLPTISWLAVYPSWQSVVPQIVLVLAAIVMVVKNNINAKKLEAK</sequence>
<keyword evidence="4 6" id="KW-1133">Transmembrane helix</keyword>
<comment type="similarity">
    <text evidence="2">Belongs to the oxidase-dependent Fe transporter (OFeT) (TC 9.A.10.1) family.</text>
</comment>
<evidence type="ECO:0000256" key="1">
    <source>
        <dbReference type="ARBA" id="ARBA00004141"/>
    </source>
</evidence>